<name>A0ABQ8DDD5_BRANA</name>
<feature type="compositionally biased region" description="Acidic residues" evidence="5">
    <location>
        <begin position="432"/>
        <end position="459"/>
    </location>
</feature>
<proteinExistence type="inferred from homology"/>
<keyword evidence="2" id="KW-0507">mRNA processing</keyword>
<comment type="similarity">
    <text evidence="1">Belongs to the CWC15 family.</text>
</comment>
<accession>A0ABQ8DDD5</accession>
<feature type="compositionally biased region" description="Basic and acidic residues" evidence="5">
    <location>
        <begin position="365"/>
        <end position="408"/>
    </location>
</feature>
<evidence type="ECO:0000256" key="5">
    <source>
        <dbReference type="SAM" id="MobiDB-lite"/>
    </source>
</evidence>
<keyword evidence="7" id="KW-1185">Reference proteome</keyword>
<evidence type="ECO:0000256" key="3">
    <source>
        <dbReference type="ARBA" id="ARBA00023187"/>
    </source>
</evidence>
<dbReference type="PANTHER" id="PTHR12718">
    <property type="entry name" value="CELL CYCLE CONTROL PROTEIN CWF15"/>
    <property type="match status" value="1"/>
</dbReference>
<dbReference type="Proteomes" id="UP000824890">
    <property type="component" value="Unassembled WGS sequence"/>
</dbReference>
<evidence type="ECO:0000256" key="1">
    <source>
        <dbReference type="ARBA" id="ARBA00006644"/>
    </source>
</evidence>
<feature type="compositionally biased region" description="Basic and acidic residues" evidence="5">
    <location>
        <begin position="416"/>
        <end position="426"/>
    </location>
</feature>
<protein>
    <submittedName>
        <fullName evidence="6">Uncharacterized protein</fullName>
    </submittedName>
</protein>
<dbReference type="InterPro" id="IPR006973">
    <property type="entry name" value="Cwf_Cwc_15"/>
</dbReference>
<feature type="region of interest" description="Disordered" evidence="5">
    <location>
        <begin position="294"/>
        <end position="468"/>
    </location>
</feature>
<dbReference type="Pfam" id="PF04889">
    <property type="entry name" value="Cwf_Cwc_15"/>
    <property type="match status" value="1"/>
</dbReference>
<keyword evidence="4" id="KW-0175">Coiled coil</keyword>
<evidence type="ECO:0000256" key="4">
    <source>
        <dbReference type="SAM" id="Coils"/>
    </source>
</evidence>
<evidence type="ECO:0000256" key="2">
    <source>
        <dbReference type="ARBA" id="ARBA00022664"/>
    </source>
</evidence>
<sequence length="554" mass="63144">MATIHSVQHAVKLFNAGLSGGGEHLNQRQEHETNLCLWNQEVDKLKEKIKSAEMAKIEALLELDEAKKTVEHLNHKLRNDEKGLALSSISSNVRDVSSELGIAKELLQRVVAEEESRQDLDVSSSNNVIVVTSELGFAKESLHRAAEEESGLCMLIESLKLELENVKEEHSELKEKEQRETEQAVEELKKEAEDAKRELLQLEEELKITLKEAKEAKAVEECLNVQESCGGGGGGLTETEALRACRDETLKKLEMSEKEIEDIKAATQEALKNAEMAEEATIVMDAELKRRRKAASRMWAKSFPSAKEVDKSKSRSKETCLVKSRPTWAPAKGGNEQGGARIFGASQKYSSRDVAAHTTLKPRNLGREGQHTQEEVEKKNLRDELEERERRHFSSKDKSYSDDRDRRRGNQLLLEGSKRDPEDRIVPRSVDADDSDVDLKSDDDDSDDESDDDDEDDTEALMAELDQIKKERVEERLRKEKQQQMEELNAKEEELLKGNPLLNNAPTSFSVKRRWDDDVVFKNQARGEMKAPKRFINDTIRNDFHRKFLHRYMK</sequence>
<feature type="coiled-coil region" evidence="4">
    <location>
        <begin position="246"/>
        <end position="280"/>
    </location>
</feature>
<gene>
    <name evidence="6" type="ORF">HID58_019618</name>
</gene>
<dbReference type="EMBL" id="JAGKQM010000005">
    <property type="protein sequence ID" value="KAH0927362.1"/>
    <property type="molecule type" value="Genomic_DNA"/>
</dbReference>
<feature type="compositionally biased region" description="Basic and acidic residues" evidence="5">
    <location>
        <begin position="307"/>
        <end position="320"/>
    </location>
</feature>
<keyword evidence="3" id="KW-0508">mRNA splicing</keyword>
<feature type="coiled-coil region" evidence="4">
    <location>
        <begin position="42"/>
        <end position="83"/>
    </location>
</feature>
<comment type="caution">
    <text evidence="6">The sequence shown here is derived from an EMBL/GenBank/DDBJ whole genome shotgun (WGS) entry which is preliminary data.</text>
</comment>
<dbReference type="PANTHER" id="PTHR12718:SF2">
    <property type="entry name" value="SPLICEOSOME-ASSOCIATED PROTEIN CWC15 HOMOLOG"/>
    <property type="match status" value="1"/>
</dbReference>
<organism evidence="6 7">
    <name type="scientific">Brassica napus</name>
    <name type="common">Rape</name>
    <dbReference type="NCBI Taxonomy" id="3708"/>
    <lineage>
        <taxon>Eukaryota</taxon>
        <taxon>Viridiplantae</taxon>
        <taxon>Streptophyta</taxon>
        <taxon>Embryophyta</taxon>
        <taxon>Tracheophyta</taxon>
        <taxon>Spermatophyta</taxon>
        <taxon>Magnoliopsida</taxon>
        <taxon>eudicotyledons</taxon>
        <taxon>Gunneridae</taxon>
        <taxon>Pentapetalae</taxon>
        <taxon>rosids</taxon>
        <taxon>malvids</taxon>
        <taxon>Brassicales</taxon>
        <taxon>Brassicaceae</taxon>
        <taxon>Brassiceae</taxon>
        <taxon>Brassica</taxon>
    </lineage>
</organism>
<feature type="coiled-coil region" evidence="4">
    <location>
        <begin position="156"/>
        <end position="219"/>
    </location>
</feature>
<reference evidence="6 7" key="1">
    <citation type="submission" date="2021-05" db="EMBL/GenBank/DDBJ databases">
        <title>Genome Assembly of Synthetic Allotetraploid Brassica napus Reveals Homoeologous Exchanges between Subgenomes.</title>
        <authorList>
            <person name="Davis J.T."/>
        </authorList>
    </citation>
    <scope>NUCLEOTIDE SEQUENCE [LARGE SCALE GENOMIC DNA]</scope>
    <source>
        <strain evidence="7">cv. Da-Ae</strain>
        <tissue evidence="6">Seedling</tissue>
    </source>
</reference>
<evidence type="ECO:0000313" key="6">
    <source>
        <dbReference type="EMBL" id="KAH0927362.1"/>
    </source>
</evidence>
<evidence type="ECO:0000313" key="7">
    <source>
        <dbReference type="Proteomes" id="UP000824890"/>
    </source>
</evidence>